<dbReference type="RefSeq" id="WP_039406950.1">
    <property type="nucleotide sequence ID" value="NZ_CP094242.1"/>
</dbReference>
<evidence type="ECO:0000313" key="4">
    <source>
        <dbReference type="Proteomes" id="UP000031390"/>
    </source>
</evidence>
<evidence type="ECO:0000313" key="2">
    <source>
        <dbReference type="EMBL" id="KIC08718.1"/>
    </source>
</evidence>
<dbReference type="Proteomes" id="UP000829504">
    <property type="component" value="Chromosome"/>
</dbReference>
<protein>
    <recommendedName>
        <fullName evidence="6">Lipoprotein</fullName>
    </recommendedName>
</protein>
<sequence length="131" mass="14086">MNQTYPSCPMMKKTNVLSLFLALAATACSDGSSDSVTDKFKSEFRKGFVEGATEQCVAKVPKTSLLSEETVLQVCTCTAEKMADRISVEDMSAILSGNISENVKEQIKQSTTDCLKETVGLDGKRAASDSK</sequence>
<organism evidence="2 4">
    <name type="scientific">Morococcus cerebrosus</name>
    <dbReference type="NCBI Taxonomy" id="1056807"/>
    <lineage>
        <taxon>Bacteria</taxon>
        <taxon>Pseudomonadati</taxon>
        <taxon>Pseudomonadota</taxon>
        <taxon>Betaproteobacteria</taxon>
        <taxon>Neisseriales</taxon>
        <taxon>Neisseriaceae</taxon>
        <taxon>Morococcus</taxon>
    </lineage>
</organism>
<dbReference type="PATRIC" id="fig|1056807.3.peg.1056"/>
<keyword evidence="1" id="KW-0732">Signal</keyword>
<keyword evidence="5" id="KW-1185">Reference proteome</keyword>
<reference evidence="3 5" key="2">
    <citation type="submission" date="2022-03" db="EMBL/GenBank/DDBJ databases">
        <title>Genome sequencing of Morococcus cerebrosus.</title>
        <authorList>
            <person name="Baek M.-G."/>
            <person name="Yi H."/>
        </authorList>
    </citation>
    <scope>NUCLEOTIDE SEQUENCE [LARGE SCALE GENOMIC DNA]</scope>
    <source>
        <strain evidence="3 5">CIP 81.93</strain>
    </source>
</reference>
<evidence type="ECO:0000313" key="5">
    <source>
        <dbReference type="Proteomes" id="UP000829504"/>
    </source>
</evidence>
<dbReference type="EMBL" id="JUFZ01000041">
    <property type="protein sequence ID" value="KIC08718.1"/>
    <property type="molecule type" value="Genomic_DNA"/>
</dbReference>
<accession>A0A0C1EIZ4</accession>
<dbReference type="Proteomes" id="UP000031390">
    <property type="component" value="Unassembled WGS sequence"/>
</dbReference>
<feature type="chain" id="PRO_5002149396" description="Lipoprotein" evidence="1">
    <location>
        <begin position="28"/>
        <end position="131"/>
    </location>
</feature>
<dbReference type="EMBL" id="CP094242">
    <property type="protein sequence ID" value="UNV86312.1"/>
    <property type="molecule type" value="Genomic_DNA"/>
</dbReference>
<evidence type="ECO:0008006" key="6">
    <source>
        <dbReference type="Google" id="ProtNLM"/>
    </source>
</evidence>
<evidence type="ECO:0000256" key="1">
    <source>
        <dbReference type="SAM" id="SignalP"/>
    </source>
</evidence>
<evidence type="ECO:0000313" key="3">
    <source>
        <dbReference type="EMBL" id="UNV86312.1"/>
    </source>
</evidence>
<reference evidence="2 4" key="1">
    <citation type="submission" date="2014-12" db="EMBL/GenBank/DDBJ databases">
        <title>Genome sequence of Morococcus cerebrosus.</title>
        <authorList>
            <person name="Shin S.-K."/>
            <person name="Yi H."/>
        </authorList>
    </citation>
    <scope>NUCLEOTIDE SEQUENCE [LARGE SCALE GENOMIC DNA]</scope>
    <source>
        <strain evidence="2 4">CIP 81.93</strain>
    </source>
</reference>
<name>A0A0C1EIZ4_9NEIS</name>
<feature type="signal peptide" evidence="1">
    <location>
        <begin position="1"/>
        <end position="27"/>
    </location>
</feature>
<gene>
    <name evidence="2" type="ORF">MCC93_10940</name>
    <name evidence="3" type="ORF">MON37_06210</name>
</gene>
<proteinExistence type="predicted"/>
<dbReference type="AlphaFoldDB" id="A0A0C1EIZ4"/>